<evidence type="ECO:0000313" key="2">
    <source>
        <dbReference type="EMBL" id="CAA3030011.1"/>
    </source>
</evidence>
<dbReference type="Proteomes" id="UP000594638">
    <property type="component" value="Unassembled WGS sequence"/>
</dbReference>
<sequence>MGDNRNPVSGKKSKPTSLTANENNVKAGNVCTGSNLQQVSTKTAPKSHEISTGSDDGHDMESNRQQGQSLNQSTTQPHLGALDGQQSQIDDQPVVPFVQVVNRKMGLVVGEIQ</sequence>
<organism evidence="2 3">
    <name type="scientific">Olea europaea subsp. europaea</name>
    <dbReference type="NCBI Taxonomy" id="158383"/>
    <lineage>
        <taxon>Eukaryota</taxon>
        <taxon>Viridiplantae</taxon>
        <taxon>Streptophyta</taxon>
        <taxon>Embryophyta</taxon>
        <taxon>Tracheophyta</taxon>
        <taxon>Spermatophyta</taxon>
        <taxon>Magnoliopsida</taxon>
        <taxon>eudicotyledons</taxon>
        <taxon>Gunneridae</taxon>
        <taxon>Pentapetalae</taxon>
        <taxon>asterids</taxon>
        <taxon>lamiids</taxon>
        <taxon>Lamiales</taxon>
        <taxon>Oleaceae</taxon>
        <taxon>Oleeae</taxon>
        <taxon>Olea</taxon>
    </lineage>
</organism>
<evidence type="ECO:0000313" key="3">
    <source>
        <dbReference type="Proteomes" id="UP000594638"/>
    </source>
</evidence>
<proteinExistence type="predicted"/>
<comment type="caution">
    <text evidence="2">The sequence shown here is derived from an EMBL/GenBank/DDBJ whole genome shotgun (WGS) entry which is preliminary data.</text>
</comment>
<reference evidence="2 3" key="1">
    <citation type="submission" date="2019-12" db="EMBL/GenBank/DDBJ databases">
        <authorList>
            <person name="Alioto T."/>
            <person name="Alioto T."/>
            <person name="Gomez Garrido J."/>
        </authorList>
    </citation>
    <scope>NUCLEOTIDE SEQUENCE [LARGE SCALE GENOMIC DNA]</scope>
</reference>
<feature type="compositionally biased region" description="Polar residues" evidence="1">
    <location>
        <begin position="15"/>
        <end position="54"/>
    </location>
</feature>
<dbReference type="Gramene" id="OE9A021542T1">
    <property type="protein sequence ID" value="OE9A021542C1"/>
    <property type="gene ID" value="OE9A021542"/>
</dbReference>
<protein>
    <submittedName>
        <fullName evidence="2">Salicylic acid-binding protein 2</fullName>
    </submittedName>
</protein>
<name>A0A8S0VG36_OLEEU</name>
<dbReference type="EMBL" id="CACTIH010009344">
    <property type="protein sequence ID" value="CAA3030011.1"/>
    <property type="molecule type" value="Genomic_DNA"/>
</dbReference>
<feature type="region of interest" description="Disordered" evidence="1">
    <location>
        <begin position="1"/>
        <end position="91"/>
    </location>
</feature>
<gene>
    <name evidence="2" type="ORF">OLEA9_A021542</name>
</gene>
<dbReference type="AlphaFoldDB" id="A0A8S0VG36"/>
<accession>A0A8S0VG36</accession>
<feature type="compositionally biased region" description="Polar residues" evidence="1">
    <location>
        <begin position="63"/>
        <end position="77"/>
    </location>
</feature>
<evidence type="ECO:0000256" key="1">
    <source>
        <dbReference type="SAM" id="MobiDB-lite"/>
    </source>
</evidence>
<keyword evidence="3" id="KW-1185">Reference proteome</keyword>